<sequence>MAWLKQHWKSLIMPFVFLIGLGLVSYPSLSDYWNSFHQTKGIMNYAKSVSKMSDEEYAKILNQAKDYNKRLTSMNWDMNDAQKADYESQLNFNHDGAMGYISIPKINIKLSIYHGTSDKVLQTSIGHLAGSSLPVGGKGTHCVVSGHRGLPSAKLFSDLDKLREGDTFTIHVLNETLTYEVDQIRVVEPTDFSDLTIDPNQDYLTLVTCTPYGINTQRLLVRGHRIPNADGEAKTTSDALQLNALYIAPFIGIPICLVIVIYIFVVTSSRYLKRHGDRVGKYLSQKGLKRPQMNSKNYQETINQLKRIFKDD</sequence>
<dbReference type="CDD" id="cd05827">
    <property type="entry name" value="Sortase_C"/>
    <property type="match status" value="1"/>
</dbReference>
<keyword evidence="1" id="KW-0378">Hydrolase</keyword>
<feature type="active site" description="Proton donor/acceptor" evidence="2">
    <location>
        <position position="147"/>
    </location>
</feature>
<evidence type="ECO:0000256" key="3">
    <source>
        <dbReference type="SAM" id="Phobius"/>
    </source>
</evidence>
<feature type="active site" description="Acyl-thioester intermediate" evidence="2">
    <location>
        <position position="209"/>
    </location>
</feature>
<gene>
    <name evidence="4" type="ORF">H702_02835</name>
</gene>
<comment type="caution">
    <text evidence="4">The sequence shown here is derived from an EMBL/GenBank/DDBJ whole genome shotgun (WGS) entry which is preliminary data.</text>
</comment>
<evidence type="ECO:0000313" key="4">
    <source>
        <dbReference type="EMBL" id="KFN88353.1"/>
    </source>
</evidence>
<dbReference type="NCBIfam" id="TIGR01076">
    <property type="entry name" value="sortase_fam"/>
    <property type="match status" value="1"/>
</dbReference>
<keyword evidence="3" id="KW-0812">Transmembrane</keyword>
<evidence type="ECO:0000313" key="5">
    <source>
        <dbReference type="Proteomes" id="UP000029382"/>
    </source>
</evidence>
<dbReference type="GO" id="GO:0016787">
    <property type="term" value="F:hydrolase activity"/>
    <property type="evidence" value="ECO:0007669"/>
    <property type="project" value="UniProtKB-KW"/>
</dbReference>
<protein>
    <submittedName>
        <fullName evidence="4">C-type sortase</fullName>
    </submittedName>
</protein>
<name>A0A091CBC7_STREI</name>
<dbReference type="InterPro" id="IPR005754">
    <property type="entry name" value="Sortase"/>
</dbReference>
<keyword evidence="3" id="KW-1133">Transmembrane helix</keyword>
<dbReference type="SUPFAM" id="SSF63817">
    <property type="entry name" value="Sortase"/>
    <property type="match status" value="1"/>
</dbReference>
<accession>A0A091CBC7</accession>
<dbReference type="Proteomes" id="UP000029382">
    <property type="component" value="Unassembled WGS sequence"/>
</dbReference>
<dbReference type="Pfam" id="PF04203">
    <property type="entry name" value="Sortase"/>
    <property type="match status" value="1"/>
</dbReference>
<keyword evidence="3" id="KW-0472">Membrane</keyword>
<dbReference type="InterPro" id="IPR023365">
    <property type="entry name" value="Sortase_dom-sf"/>
</dbReference>
<dbReference type="AlphaFoldDB" id="A0A091CBC7"/>
<dbReference type="Gene3D" id="2.40.260.10">
    <property type="entry name" value="Sortase"/>
    <property type="match status" value="1"/>
</dbReference>
<organism evidence="4 5">
    <name type="scientific">Streptococcus equinus JB1</name>
    <dbReference type="NCBI Taxonomy" id="1294274"/>
    <lineage>
        <taxon>Bacteria</taxon>
        <taxon>Bacillati</taxon>
        <taxon>Bacillota</taxon>
        <taxon>Bacilli</taxon>
        <taxon>Lactobacillales</taxon>
        <taxon>Streptococcaceae</taxon>
        <taxon>Streptococcus</taxon>
    </lineage>
</organism>
<reference evidence="4 5" key="1">
    <citation type="journal article" date="2014" name="Genome Announc.">
        <title>Draft Genome Sequences of Streptococcus bovis Strains ATCC 33317 and JB1.</title>
        <authorList>
            <person name="Benahmed F.H."/>
            <person name="Gopinath G.R."/>
            <person name="Harbottle H."/>
            <person name="Cotta M.A."/>
            <person name="Luo Y."/>
            <person name="Henderson C."/>
            <person name="Teri P."/>
            <person name="Soppet D."/>
            <person name="Rasmussen M."/>
            <person name="Whitehead T.R."/>
            <person name="Davidson M."/>
        </authorList>
    </citation>
    <scope>NUCLEOTIDE SEQUENCE [LARGE SCALE GENOMIC DNA]</scope>
    <source>
        <strain evidence="4 5">JB1</strain>
    </source>
</reference>
<evidence type="ECO:0000256" key="1">
    <source>
        <dbReference type="ARBA" id="ARBA00022801"/>
    </source>
</evidence>
<evidence type="ECO:0000256" key="2">
    <source>
        <dbReference type="PIRSR" id="PIRSR605754-1"/>
    </source>
</evidence>
<feature type="transmembrane region" description="Helical" evidence="3">
    <location>
        <begin position="244"/>
        <end position="265"/>
    </location>
</feature>
<dbReference type="EMBL" id="AUZH01000012">
    <property type="protein sequence ID" value="KFN88353.1"/>
    <property type="molecule type" value="Genomic_DNA"/>
</dbReference>
<dbReference type="InterPro" id="IPR042002">
    <property type="entry name" value="Sortase_C"/>
</dbReference>
<dbReference type="NCBIfam" id="NF033745">
    <property type="entry name" value="class_C_sortase"/>
    <property type="match status" value="1"/>
</dbReference>
<proteinExistence type="predicted"/>